<dbReference type="GO" id="GO:0032259">
    <property type="term" value="P:methylation"/>
    <property type="evidence" value="ECO:0007669"/>
    <property type="project" value="UniProtKB-KW"/>
</dbReference>
<sequence>MATQGDGSAAKHLQLKKAVGPNMAYLCTAMEIGVLKAFIDWKVFDHIPDHSQISSAGLAEKVGGQQELLDRTLPLLVATEILTAPEPGCVAHTDRSRLYKSGQLGAGFLTHMHNLFIGSIAHFPAFLAAHGFSSPKDALVTPFGLAAGHPNQNVYDIIAADAKLSKDFDSFVGRASKVFPMRGVYDLSWMLERTDTTSKFGRPLFVDIGGSNGHALWDILQDHPWLPAERCVVFDRAPTIKETRANLDEGIKSIQLVAGSVLDTFPPSIQGAMMFQLRRILNDFPDDDVRKCWKSIREAAASDTRVNVVEELLQANRSAYAVAQDLSLMLIGGKRRNAQMHADLAAEAGFELSRTFPDTYNDCSVLEFVLA</sequence>
<dbReference type="Proteomes" id="UP000800040">
    <property type="component" value="Unassembled WGS sequence"/>
</dbReference>
<evidence type="ECO:0000259" key="5">
    <source>
        <dbReference type="Pfam" id="PF08100"/>
    </source>
</evidence>
<dbReference type="PANTHER" id="PTHR43712">
    <property type="entry name" value="PUTATIVE (AFU_ORTHOLOGUE AFUA_4G14580)-RELATED"/>
    <property type="match status" value="1"/>
</dbReference>
<gene>
    <name evidence="6" type="ORF">BDW02DRAFT_562815</name>
</gene>
<evidence type="ECO:0000259" key="4">
    <source>
        <dbReference type="Pfam" id="PF00891"/>
    </source>
</evidence>
<evidence type="ECO:0000313" key="6">
    <source>
        <dbReference type="EMBL" id="KAF1828571.1"/>
    </source>
</evidence>
<keyword evidence="1 6" id="KW-0489">Methyltransferase</keyword>
<accession>A0A6A5JX77</accession>
<dbReference type="PANTHER" id="PTHR43712:SF2">
    <property type="entry name" value="O-METHYLTRANSFERASE CICE"/>
    <property type="match status" value="1"/>
</dbReference>
<dbReference type="InterPro" id="IPR016461">
    <property type="entry name" value="COMT-like"/>
</dbReference>
<protein>
    <submittedName>
        <fullName evidence="6">S-adenosyl-L-methionine-dependent methyltransferase</fullName>
    </submittedName>
</protein>
<dbReference type="Gene3D" id="3.40.50.150">
    <property type="entry name" value="Vaccinia Virus protein VP39"/>
    <property type="match status" value="1"/>
</dbReference>
<dbReference type="InterPro" id="IPR012967">
    <property type="entry name" value="COMT_dimerisation"/>
</dbReference>
<keyword evidence="3" id="KW-0949">S-adenosyl-L-methionine</keyword>
<dbReference type="EMBL" id="ML975528">
    <property type="protein sequence ID" value="KAF1828571.1"/>
    <property type="molecule type" value="Genomic_DNA"/>
</dbReference>
<feature type="domain" description="O-methyltransferase C-terminal" evidence="4">
    <location>
        <begin position="203"/>
        <end position="351"/>
    </location>
</feature>
<dbReference type="GO" id="GO:0008171">
    <property type="term" value="F:O-methyltransferase activity"/>
    <property type="evidence" value="ECO:0007669"/>
    <property type="project" value="InterPro"/>
</dbReference>
<dbReference type="Pfam" id="PF00891">
    <property type="entry name" value="Methyltransf_2"/>
    <property type="match status" value="1"/>
</dbReference>
<dbReference type="PIRSF" id="PIRSF005739">
    <property type="entry name" value="O-mtase"/>
    <property type="match status" value="1"/>
</dbReference>
<keyword evidence="2 6" id="KW-0808">Transferase</keyword>
<dbReference type="Gene3D" id="1.10.10.10">
    <property type="entry name" value="Winged helix-like DNA-binding domain superfamily/Winged helix DNA-binding domain"/>
    <property type="match status" value="1"/>
</dbReference>
<organism evidence="6 7">
    <name type="scientific">Decorospora gaudefroyi</name>
    <dbReference type="NCBI Taxonomy" id="184978"/>
    <lineage>
        <taxon>Eukaryota</taxon>
        <taxon>Fungi</taxon>
        <taxon>Dikarya</taxon>
        <taxon>Ascomycota</taxon>
        <taxon>Pezizomycotina</taxon>
        <taxon>Dothideomycetes</taxon>
        <taxon>Pleosporomycetidae</taxon>
        <taxon>Pleosporales</taxon>
        <taxon>Pleosporineae</taxon>
        <taxon>Pleosporaceae</taxon>
        <taxon>Decorospora</taxon>
    </lineage>
</organism>
<name>A0A6A5JX77_9PLEO</name>
<dbReference type="AlphaFoldDB" id="A0A6A5JX77"/>
<dbReference type="Pfam" id="PF08100">
    <property type="entry name" value="Dimerisation"/>
    <property type="match status" value="1"/>
</dbReference>
<dbReference type="SUPFAM" id="SSF53335">
    <property type="entry name" value="S-adenosyl-L-methionine-dependent methyltransferases"/>
    <property type="match status" value="1"/>
</dbReference>
<dbReference type="OrthoDB" id="1535081at2759"/>
<dbReference type="SUPFAM" id="SSF46785">
    <property type="entry name" value="Winged helix' DNA-binding domain"/>
    <property type="match status" value="1"/>
</dbReference>
<dbReference type="InterPro" id="IPR001077">
    <property type="entry name" value="COMT_C"/>
</dbReference>
<evidence type="ECO:0000256" key="3">
    <source>
        <dbReference type="ARBA" id="ARBA00022691"/>
    </source>
</evidence>
<reference evidence="6" key="1">
    <citation type="submission" date="2020-01" db="EMBL/GenBank/DDBJ databases">
        <authorList>
            <consortium name="DOE Joint Genome Institute"/>
            <person name="Haridas S."/>
            <person name="Albert R."/>
            <person name="Binder M."/>
            <person name="Bloem J."/>
            <person name="Labutti K."/>
            <person name="Salamov A."/>
            <person name="Andreopoulos B."/>
            <person name="Baker S.E."/>
            <person name="Barry K."/>
            <person name="Bills G."/>
            <person name="Bluhm B.H."/>
            <person name="Cannon C."/>
            <person name="Castanera R."/>
            <person name="Culley D.E."/>
            <person name="Daum C."/>
            <person name="Ezra D."/>
            <person name="Gonzalez J.B."/>
            <person name="Henrissat B."/>
            <person name="Kuo A."/>
            <person name="Liang C."/>
            <person name="Lipzen A."/>
            <person name="Lutzoni F."/>
            <person name="Magnuson J."/>
            <person name="Mondo S."/>
            <person name="Nolan M."/>
            <person name="Ohm R."/>
            <person name="Pangilinan J."/>
            <person name="Park H.-J."/>
            <person name="Ramirez L."/>
            <person name="Alfaro M."/>
            <person name="Sun H."/>
            <person name="Tritt A."/>
            <person name="Yoshinaga Y."/>
            <person name="Zwiers L.-H."/>
            <person name="Turgeon B.G."/>
            <person name="Goodwin S.B."/>
            <person name="Spatafora J.W."/>
            <person name="Crous P.W."/>
            <person name="Grigoriev I.V."/>
        </authorList>
    </citation>
    <scope>NUCLEOTIDE SEQUENCE</scope>
    <source>
        <strain evidence="6">P77</strain>
    </source>
</reference>
<dbReference type="InterPro" id="IPR036390">
    <property type="entry name" value="WH_DNA-bd_sf"/>
</dbReference>
<dbReference type="InterPro" id="IPR036388">
    <property type="entry name" value="WH-like_DNA-bd_sf"/>
</dbReference>
<dbReference type="PROSITE" id="PS51683">
    <property type="entry name" value="SAM_OMT_II"/>
    <property type="match status" value="1"/>
</dbReference>
<evidence type="ECO:0000256" key="2">
    <source>
        <dbReference type="ARBA" id="ARBA00022679"/>
    </source>
</evidence>
<dbReference type="InterPro" id="IPR029063">
    <property type="entry name" value="SAM-dependent_MTases_sf"/>
</dbReference>
<proteinExistence type="predicted"/>
<evidence type="ECO:0000313" key="7">
    <source>
        <dbReference type="Proteomes" id="UP000800040"/>
    </source>
</evidence>
<feature type="domain" description="O-methyltransferase dimerisation" evidence="5">
    <location>
        <begin position="25"/>
        <end position="99"/>
    </location>
</feature>
<dbReference type="GO" id="GO:0046983">
    <property type="term" value="F:protein dimerization activity"/>
    <property type="evidence" value="ECO:0007669"/>
    <property type="project" value="InterPro"/>
</dbReference>
<evidence type="ECO:0000256" key="1">
    <source>
        <dbReference type="ARBA" id="ARBA00022603"/>
    </source>
</evidence>
<keyword evidence="7" id="KW-1185">Reference proteome</keyword>